<dbReference type="Proteomes" id="UP000003150">
    <property type="component" value="Unassembled WGS sequence"/>
</dbReference>
<comment type="caution">
    <text evidence="1">The sequence shown here is derived from an EMBL/GenBank/DDBJ whole genome shotgun (WGS) entry which is preliminary data.</text>
</comment>
<dbReference type="EMBL" id="ACYT02000038">
    <property type="protein sequence ID" value="EFF79721.1"/>
    <property type="molecule type" value="Genomic_DNA"/>
</dbReference>
<dbReference type="AlphaFoldDB" id="D4TZH4"/>
<protein>
    <submittedName>
        <fullName evidence="1">Uncharacterized protein</fullName>
    </submittedName>
</protein>
<dbReference type="HOGENOM" id="CLU_1358047_0_0_11"/>
<reference evidence="1 2" key="1">
    <citation type="submission" date="2009-10" db="EMBL/GenBank/DDBJ databases">
        <authorList>
            <person name="Weinstock G."/>
            <person name="Sodergren E."/>
            <person name="Clifton S."/>
            <person name="Fulton L."/>
            <person name="Fulton B."/>
            <person name="Courtney L."/>
            <person name="Fronick C."/>
            <person name="Harrison M."/>
            <person name="Strong C."/>
            <person name="Farmer C."/>
            <person name="Delahaunty K."/>
            <person name="Markovic C."/>
            <person name="Hall O."/>
            <person name="Minx P."/>
            <person name="Tomlinson C."/>
            <person name="Mitreva M."/>
            <person name="Nelson J."/>
            <person name="Hou S."/>
            <person name="Wollam A."/>
            <person name="Pepin K.H."/>
            <person name="Johnson M."/>
            <person name="Bhonagiri V."/>
            <person name="Nash W.E."/>
            <person name="Warren W."/>
            <person name="Chinwalla A."/>
            <person name="Mardis E.R."/>
            <person name="Wilson R.K."/>
        </authorList>
    </citation>
    <scope>NUCLEOTIDE SEQUENCE [LARGE SCALE GENOMIC DNA]</scope>
    <source>
        <strain evidence="1 2">F0309</strain>
    </source>
</reference>
<accession>D4TZH4</accession>
<gene>
    <name evidence="1" type="ORF">HMPREF0970_01355</name>
</gene>
<sequence>MSTTIDVYPTTSFMPLVEQTRARTQELFQQLLDRHGVGSRIEVKAFYPSAGGSQLRFVGESLAWEPGMELGFGYWINGEWDSTSWPGCFAVEDDDRITEEDLIYPFNSKPEHLGLWSIVEEFEDLLPPEQLTKVLRQDHYWYEYRNMAGPAVASTGYGLVAAALAEATNGVIASFDSAFDIEHNGESAQKFLTWWGEKQMTFYGTESFKKSRNV</sequence>
<evidence type="ECO:0000313" key="1">
    <source>
        <dbReference type="EMBL" id="EFF79721.1"/>
    </source>
</evidence>
<evidence type="ECO:0000313" key="2">
    <source>
        <dbReference type="Proteomes" id="UP000003150"/>
    </source>
</evidence>
<organism evidence="1 2">
    <name type="scientific">Schaalia odontolytica F0309</name>
    <dbReference type="NCBI Taxonomy" id="649742"/>
    <lineage>
        <taxon>Bacteria</taxon>
        <taxon>Bacillati</taxon>
        <taxon>Actinomycetota</taxon>
        <taxon>Actinomycetes</taxon>
        <taxon>Actinomycetales</taxon>
        <taxon>Actinomycetaceae</taxon>
        <taxon>Schaalia</taxon>
    </lineage>
</organism>
<proteinExistence type="predicted"/>
<name>D4TZH4_9ACTO</name>
<dbReference type="RefSeq" id="WP_004565365.1">
    <property type="nucleotide sequence ID" value="NZ_GG753640.1"/>
</dbReference>